<dbReference type="AlphaFoldDB" id="A0A1D2A925"/>
<gene>
    <name evidence="2" type="ORF">g.1512</name>
</gene>
<organism evidence="2">
    <name type="scientific">Auxenochlorella protothecoides</name>
    <name type="common">Green microalga</name>
    <name type="synonym">Chlorella protothecoides</name>
    <dbReference type="NCBI Taxonomy" id="3075"/>
    <lineage>
        <taxon>Eukaryota</taxon>
        <taxon>Viridiplantae</taxon>
        <taxon>Chlorophyta</taxon>
        <taxon>core chlorophytes</taxon>
        <taxon>Trebouxiophyceae</taxon>
        <taxon>Chlorellales</taxon>
        <taxon>Chlorellaceae</taxon>
        <taxon>Auxenochlorella</taxon>
    </lineage>
</organism>
<evidence type="ECO:0000313" key="2">
    <source>
        <dbReference type="EMBL" id="JAT75702.1"/>
    </source>
</evidence>
<feature type="region of interest" description="Disordered" evidence="1">
    <location>
        <begin position="63"/>
        <end position="146"/>
    </location>
</feature>
<evidence type="ECO:0008006" key="3">
    <source>
        <dbReference type="Google" id="ProtNLM"/>
    </source>
</evidence>
<feature type="compositionally biased region" description="Low complexity" evidence="1">
    <location>
        <begin position="99"/>
        <end position="115"/>
    </location>
</feature>
<name>A0A1D2A925_AUXPR</name>
<accession>A0A1D2A925</accession>
<dbReference type="Gene3D" id="1.20.120.20">
    <property type="entry name" value="Apolipoprotein"/>
    <property type="match status" value="1"/>
</dbReference>
<feature type="non-terminal residue" evidence="2">
    <location>
        <position position="1"/>
    </location>
</feature>
<reference evidence="2" key="1">
    <citation type="submission" date="2015-08" db="EMBL/GenBank/DDBJ databases">
        <authorList>
            <person name="Babu N.S."/>
            <person name="Beckwith C.J."/>
            <person name="Beseler K.G."/>
            <person name="Brison A."/>
            <person name="Carone J.V."/>
            <person name="Caskin T.P."/>
            <person name="Diamond M."/>
            <person name="Durham M.E."/>
            <person name="Foxe J.M."/>
            <person name="Go M."/>
            <person name="Henderson B.A."/>
            <person name="Jones I.B."/>
            <person name="McGettigan J.A."/>
            <person name="Micheletti S.J."/>
            <person name="Nasrallah M.E."/>
            <person name="Ortiz D."/>
            <person name="Piller C.R."/>
            <person name="Privatt S.R."/>
            <person name="Schneider S.L."/>
            <person name="Sharp S."/>
            <person name="Smith T.C."/>
            <person name="Stanton J.D."/>
            <person name="Ullery H.E."/>
            <person name="Wilson R.J."/>
            <person name="Serrano M.G."/>
            <person name="Buck G."/>
            <person name="Lee V."/>
            <person name="Wang Y."/>
            <person name="Carvalho R."/>
            <person name="Voegtly L."/>
            <person name="Shi R."/>
            <person name="Duckworth R."/>
            <person name="Johnson A."/>
            <person name="Loviza R."/>
            <person name="Walstead R."/>
            <person name="Shah Z."/>
            <person name="Kiflezghi M."/>
            <person name="Wade K."/>
            <person name="Ball S.L."/>
            <person name="Bradley K.W."/>
            <person name="Asai D.J."/>
            <person name="Bowman C.A."/>
            <person name="Russell D.A."/>
            <person name="Pope W.H."/>
            <person name="Jacobs-Sera D."/>
            <person name="Hendrix R.W."/>
            <person name="Hatfull G.F."/>
        </authorList>
    </citation>
    <scope>NUCLEOTIDE SEQUENCE</scope>
</reference>
<proteinExistence type="predicted"/>
<feature type="compositionally biased region" description="Basic and acidic residues" evidence="1">
    <location>
        <begin position="63"/>
        <end position="98"/>
    </location>
</feature>
<sequence>AHLSISFSSIPANTSPSLTTMDPKNIPKASPQSVARQNRIIGLAAVAGATAIYFMIKKSDETNPDVAKEKVESAGSKVKEAAGDAKDAAQEAANDAKAKASNAVDDAKAKASNAVDDAKKNISKKVDEAKQKAGDKVEDAGKSIKK</sequence>
<feature type="compositionally biased region" description="Basic and acidic residues" evidence="1">
    <location>
        <begin position="116"/>
        <end position="146"/>
    </location>
</feature>
<feature type="region of interest" description="Disordered" evidence="1">
    <location>
        <begin position="1"/>
        <end position="32"/>
    </location>
</feature>
<dbReference type="EMBL" id="GDKF01002920">
    <property type="protein sequence ID" value="JAT75702.1"/>
    <property type="molecule type" value="Transcribed_RNA"/>
</dbReference>
<evidence type="ECO:0000256" key="1">
    <source>
        <dbReference type="SAM" id="MobiDB-lite"/>
    </source>
</evidence>
<protein>
    <recommendedName>
        <fullName evidence="3">Late embryogenesis abundant protein</fullName>
    </recommendedName>
</protein>
<dbReference type="SUPFAM" id="SSF58113">
    <property type="entry name" value="Apolipoprotein A-I"/>
    <property type="match status" value="1"/>
</dbReference>
<feature type="compositionally biased region" description="Polar residues" evidence="1">
    <location>
        <begin position="1"/>
        <end position="22"/>
    </location>
</feature>